<protein>
    <submittedName>
        <fullName evidence="3">Uncharacterized membrane protein</fullName>
    </submittedName>
</protein>
<feature type="domain" description="Chlorhexidine efflux transporter" evidence="2">
    <location>
        <begin position="5"/>
        <end position="68"/>
    </location>
</feature>
<keyword evidence="1" id="KW-1133">Transmembrane helix</keyword>
<dbReference type="AlphaFoldDB" id="A0A1G8CLI6"/>
<feature type="transmembrane region" description="Helical" evidence="1">
    <location>
        <begin position="108"/>
        <end position="129"/>
    </location>
</feature>
<gene>
    <name evidence="3" type="ORF">SAMN05216272_101643</name>
</gene>
<dbReference type="InterPro" id="IPR058208">
    <property type="entry name" value="PACE"/>
</dbReference>
<keyword evidence="1" id="KW-0472">Membrane</keyword>
<dbReference type="NCBIfam" id="NF033665">
    <property type="entry name" value="PACE_efflu_PCE"/>
    <property type="match status" value="1"/>
</dbReference>
<keyword evidence="1" id="KW-0812">Transmembrane</keyword>
<dbReference type="NCBIfam" id="NF033664">
    <property type="entry name" value="PACE_transport"/>
    <property type="match status" value="1"/>
</dbReference>
<proteinExistence type="predicted"/>
<name>A0A1G8CLI6_9PSED</name>
<feature type="transmembrane region" description="Helical" evidence="1">
    <location>
        <begin position="39"/>
        <end position="58"/>
    </location>
</feature>
<dbReference type="EMBL" id="FNDS01000001">
    <property type="protein sequence ID" value="SDH46143.1"/>
    <property type="molecule type" value="Genomic_DNA"/>
</dbReference>
<keyword evidence="4" id="KW-1185">Reference proteome</keyword>
<feature type="domain" description="Chlorhexidine efflux transporter" evidence="2">
    <location>
        <begin position="73"/>
        <end position="136"/>
    </location>
</feature>
<dbReference type="InterPro" id="IPR007896">
    <property type="entry name" value="BTP_bacteria"/>
</dbReference>
<feature type="transmembrane region" description="Helical" evidence="1">
    <location>
        <begin position="12"/>
        <end position="33"/>
    </location>
</feature>
<evidence type="ECO:0000313" key="4">
    <source>
        <dbReference type="Proteomes" id="UP000199636"/>
    </source>
</evidence>
<reference evidence="4" key="1">
    <citation type="submission" date="2016-10" db="EMBL/GenBank/DDBJ databases">
        <authorList>
            <person name="Varghese N."/>
            <person name="Submissions S."/>
        </authorList>
    </citation>
    <scope>NUCLEOTIDE SEQUENCE [LARGE SCALE GENOMIC DNA]</scope>
    <source>
        <strain evidence="4">CCM 7469</strain>
    </source>
</reference>
<sequence length="147" mass="16665">MSAQKSLKERLLHALLFEFTALLICAPALAWLLDQALAHTGALTLMFSAIATLWNMLFNALFDRAQRRLGFTRTLPVRVLHAALFEIGLIVLLVPLAAWWLGISLIEAFLLDIGLILFFLPYTVAYNWVYDLLRARWLAPREALARS</sequence>
<feature type="transmembrane region" description="Helical" evidence="1">
    <location>
        <begin position="79"/>
        <end position="102"/>
    </location>
</feature>
<accession>A0A1G8CLI6</accession>
<dbReference type="OrthoDB" id="1631120at2"/>
<evidence type="ECO:0000313" key="3">
    <source>
        <dbReference type="EMBL" id="SDH46143.1"/>
    </source>
</evidence>
<dbReference type="Pfam" id="PF05232">
    <property type="entry name" value="BTP"/>
    <property type="match status" value="2"/>
</dbReference>
<dbReference type="RefSeq" id="WP_090260765.1">
    <property type="nucleotide sequence ID" value="NZ_FNDS01000001.1"/>
</dbReference>
<organism evidence="3 4">
    <name type="scientific">Pseudomonas panipatensis</name>
    <dbReference type="NCBI Taxonomy" id="428992"/>
    <lineage>
        <taxon>Bacteria</taxon>
        <taxon>Pseudomonadati</taxon>
        <taxon>Pseudomonadota</taxon>
        <taxon>Gammaproteobacteria</taxon>
        <taxon>Pseudomonadales</taxon>
        <taxon>Pseudomonadaceae</taxon>
        <taxon>Pseudomonas</taxon>
    </lineage>
</organism>
<dbReference type="Proteomes" id="UP000199636">
    <property type="component" value="Unassembled WGS sequence"/>
</dbReference>
<evidence type="ECO:0000256" key="1">
    <source>
        <dbReference type="SAM" id="Phobius"/>
    </source>
</evidence>
<evidence type="ECO:0000259" key="2">
    <source>
        <dbReference type="Pfam" id="PF05232"/>
    </source>
</evidence>